<dbReference type="GO" id="GO:0005886">
    <property type="term" value="C:plasma membrane"/>
    <property type="evidence" value="ECO:0007669"/>
    <property type="project" value="UniProtKB-SubCell"/>
</dbReference>
<keyword evidence="2 7" id="KW-0812">Transmembrane</keyword>
<dbReference type="OrthoDB" id="9814591at2"/>
<feature type="transmembrane region" description="Helical" evidence="7">
    <location>
        <begin position="5"/>
        <end position="22"/>
    </location>
</feature>
<keyword evidence="3 7" id="KW-1133">Transmembrane helix</keyword>
<evidence type="ECO:0000256" key="4">
    <source>
        <dbReference type="ARBA" id="ARBA00023136"/>
    </source>
</evidence>
<proteinExistence type="inferred from homology"/>
<dbReference type="PANTHER" id="PTHR30518">
    <property type="entry name" value="ENDOLYTIC MUREIN TRANSGLYCOSYLASE"/>
    <property type="match status" value="1"/>
</dbReference>
<keyword evidence="4 7" id="KW-0472">Membrane</keyword>
<dbReference type="FunFam" id="3.30.160.60:FF:000242">
    <property type="entry name" value="Endolytic murein transglycosylase"/>
    <property type="match status" value="1"/>
</dbReference>
<keyword evidence="7" id="KW-0997">Cell inner membrane</keyword>
<keyword evidence="9" id="KW-1185">Reference proteome</keyword>
<comment type="subcellular location">
    <subcellularLocation>
        <location evidence="7">Cell inner membrane</location>
        <topology evidence="7">Single-pass membrane protein</topology>
    </subcellularLocation>
</comment>
<comment type="similarity">
    <text evidence="7">Belongs to the transglycosylase MltG family.</text>
</comment>
<evidence type="ECO:0000256" key="7">
    <source>
        <dbReference type="HAMAP-Rule" id="MF_02065"/>
    </source>
</evidence>
<name>A0A1T2KT01_9GAMM</name>
<dbReference type="Proteomes" id="UP000190896">
    <property type="component" value="Unassembled WGS sequence"/>
</dbReference>
<dbReference type="InterPro" id="IPR003770">
    <property type="entry name" value="MLTG-like"/>
</dbReference>
<reference evidence="8 9" key="1">
    <citation type="submission" date="2016-11" db="EMBL/GenBank/DDBJ databases">
        <title>Mixed transmission modes and dynamic genome evolution in an obligate animal-bacterial symbiosis.</title>
        <authorList>
            <person name="Russell S.L."/>
            <person name="Corbett-Detig R.B."/>
            <person name="Cavanaugh C.M."/>
        </authorList>
    </citation>
    <scope>NUCLEOTIDE SEQUENCE [LARGE SCALE GENOMIC DNA]</scope>
    <source>
        <strain evidence="8">Se-Cadez</strain>
    </source>
</reference>
<evidence type="ECO:0000256" key="5">
    <source>
        <dbReference type="ARBA" id="ARBA00023239"/>
    </source>
</evidence>
<evidence type="ECO:0000313" key="8">
    <source>
        <dbReference type="EMBL" id="OOZ35860.1"/>
    </source>
</evidence>
<dbReference type="GO" id="GO:0008932">
    <property type="term" value="F:lytic endotransglycosylase activity"/>
    <property type="evidence" value="ECO:0007669"/>
    <property type="project" value="UniProtKB-UniRule"/>
</dbReference>
<comment type="caution">
    <text evidence="8">The sequence shown here is derived from an EMBL/GenBank/DDBJ whole genome shotgun (WGS) entry which is preliminary data.</text>
</comment>
<dbReference type="GO" id="GO:0071555">
    <property type="term" value="P:cell wall organization"/>
    <property type="evidence" value="ECO:0007669"/>
    <property type="project" value="UniProtKB-KW"/>
</dbReference>
<keyword evidence="6 7" id="KW-0961">Cell wall biogenesis/degradation</keyword>
<dbReference type="Gene3D" id="3.30.160.60">
    <property type="entry name" value="Classic Zinc Finger"/>
    <property type="match status" value="1"/>
</dbReference>
<evidence type="ECO:0000256" key="6">
    <source>
        <dbReference type="ARBA" id="ARBA00023316"/>
    </source>
</evidence>
<protein>
    <recommendedName>
        <fullName evidence="7">Endolytic murein transglycosylase</fullName>
        <ecNumber evidence="7">4.2.2.29</ecNumber>
    </recommendedName>
    <alternativeName>
        <fullName evidence="7">Peptidoglycan lytic transglycosylase</fullName>
    </alternativeName>
    <alternativeName>
        <fullName evidence="7">Peptidoglycan polymerization terminase</fullName>
    </alternativeName>
</protein>
<evidence type="ECO:0000256" key="1">
    <source>
        <dbReference type="ARBA" id="ARBA00022475"/>
    </source>
</evidence>
<dbReference type="Pfam" id="PF02618">
    <property type="entry name" value="YceG"/>
    <property type="match status" value="1"/>
</dbReference>
<dbReference type="HAMAP" id="MF_02065">
    <property type="entry name" value="MltG"/>
    <property type="match status" value="1"/>
</dbReference>
<dbReference type="EC" id="4.2.2.29" evidence="7"/>
<dbReference type="CDD" id="cd08010">
    <property type="entry name" value="MltG_like"/>
    <property type="match status" value="1"/>
</dbReference>
<accession>A0A1T2KT01</accession>
<keyword evidence="5 7" id="KW-0456">Lyase</keyword>
<dbReference type="GO" id="GO:0009252">
    <property type="term" value="P:peptidoglycan biosynthetic process"/>
    <property type="evidence" value="ECO:0007669"/>
    <property type="project" value="UniProtKB-UniRule"/>
</dbReference>
<comment type="function">
    <text evidence="7">Functions as a peptidoglycan terminase that cleaves nascent peptidoglycan strands endolytically to terminate their elongation.</text>
</comment>
<comment type="catalytic activity">
    <reaction evidence="7">
        <text>a peptidoglycan chain = a peptidoglycan chain with N-acetyl-1,6-anhydromuramyl-[peptide] at the reducing end + a peptidoglycan chain with N-acetylglucosamine at the non-reducing end.</text>
        <dbReference type="EC" id="4.2.2.29"/>
    </reaction>
</comment>
<dbReference type="Gene3D" id="3.30.1490.480">
    <property type="entry name" value="Endolytic murein transglycosylase"/>
    <property type="match status" value="1"/>
</dbReference>
<gene>
    <name evidence="7" type="primary">mltG</name>
    <name evidence="8" type="ORF">BOW51_10040</name>
</gene>
<dbReference type="PANTHER" id="PTHR30518:SF2">
    <property type="entry name" value="ENDOLYTIC MUREIN TRANSGLYCOSYLASE"/>
    <property type="match status" value="1"/>
</dbReference>
<organism evidence="8 9">
    <name type="scientific">Solemya velesiana gill symbiont</name>
    <dbReference type="NCBI Taxonomy" id="1918948"/>
    <lineage>
        <taxon>Bacteria</taxon>
        <taxon>Pseudomonadati</taxon>
        <taxon>Pseudomonadota</taxon>
        <taxon>Gammaproteobacteria</taxon>
        <taxon>sulfur-oxidizing symbionts</taxon>
    </lineage>
</organism>
<dbReference type="AlphaFoldDB" id="A0A1T2KT01"/>
<dbReference type="EMBL" id="MPRJ01000071">
    <property type="protein sequence ID" value="OOZ35860.1"/>
    <property type="molecule type" value="Genomic_DNA"/>
</dbReference>
<feature type="site" description="Important for catalytic activity" evidence="7">
    <location>
        <position position="216"/>
    </location>
</feature>
<dbReference type="NCBIfam" id="TIGR00247">
    <property type="entry name" value="endolytic transglycosylase MltG"/>
    <property type="match status" value="1"/>
</dbReference>
<evidence type="ECO:0000256" key="3">
    <source>
        <dbReference type="ARBA" id="ARBA00022989"/>
    </source>
</evidence>
<sequence length="332" mass="37328">MLHRLIGAIVIAVSFIAAWLMMDYRQFSDAPLNLPEEGVVYSLLPGTSLKGLASEFEQKKWLSSALYLRVMARLDENSAKIKAGEYRIPKGTTPRGLLALFVSGKVTHYSMTIVEGWSFRQMLAAIQKNGEMKHTLEGLSDEEIMKRLGHEGEHPEGRFLPDTYHFSRGTTDMEFLKRAYNAMQQTLHREWDGREKNLPLKTPYEALILASIIEKETGLASERPEIAGVFVRRLNKGMKLQTDPTVIYGMGESFDGNIRRRDLRQDTPYNTYVHKGLTPTPISLPGADAIKAALHPAKGKSLYFVATSDGGHKFSTTLSEHNAAVRKYQLKK</sequence>
<dbReference type="RefSeq" id="WP_078487878.1">
    <property type="nucleotide sequence ID" value="NZ_MPRJ01000071.1"/>
</dbReference>
<evidence type="ECO:0000256" key="2">
    <source>
        <dbReference type="ARBA" id="ARBA00022692"/>
    </source>
</evidence>
<evidence type="ECO:0000313" key="9">
    <source>
        <dbReference type="Proteomes" id="UP000190896"/>
    </source>
</evidence>
<keyword evidence="1 7" id="KW-1003">Cell membrane</keyword>